<organism evidence="1 2">
    <name type="scientific">Xenopus laevis</name>
    <name type="common">African clawed frog</name>
    <dbReference type="NCBI Taxonomy" id="8355"/>
    <lineage>
        <taxon>Eukaryota</taxon>
        <taxon>Metazoa</taxon>
        <taxon>Chordata</taxon>
        <taxon>Craniata</taxon>
        <taxon>Vertebrata</taxon>
        <taxon>Euteleostomi</taxon>
        <taxon>Amphibia</taxon>
        <taxon>Batrachia</taxon>
        <taxon>Anura</taxon>
        <taxon>Pipoidea</taxon>
        <taxon>Pipidae</taxon>
        <taxon>Xenopodinae</taxon>
        <taxon>Xenopus</taxon>
        <taxon>Xenopus</taxon>
    </lineage>
</organism>
<gene>
    <name evidence="1" type="ORF">XELAEV_18023978mg</name>
</gene>
<protein>
    <submittedName>
        <fullName evidence="1">Uncharacterized protein</fullName>
    </submittedName>
</protein>
<name>A0A974D552_XENLA</name>
<accession>A0A974D552</accession>
<proteinExistence type="predicted"/>
<evidence type="ECO:0000313" key="2">
    <source>
        <dbReference type="Proteomes" id="UP000694892"/>
    </source>
</evidence>
<evidence type="ECO:0000313" key="1">
    <source>
        <dbReference type="EMBL" id="OCT85809.1"/>
    </source>
</evidence>
<dbReference type="AlphaFoldDB" id="A0A974D552"/>
<dbReference type="Proteomes" id="UP000694892">
    <property type="component" value="Chromosome 4L"/>
</dbReference>
<reference evidence="2" key="1">
    <citation type="journal article" date="2016" name="Nature">
        <title>Genome evolution in the allotetraploid frog Xenopus laevis.</title>
        <authorList>
            <person name="Session A.M."/>
            <person name="Uno Y."/>
            <person name="Kwon T."/>
            <person name="Chapman J.A."/>
            <person name="Toyoda A."/>
            <person name="Takahashi S."/>
            <person name="Fukui A."/>
            <person name="Hikosaka A."/>
            <person name="Suzuki A."/>
            <person name="Kondo M."/>
            <person name="van Heeringen S.J."/>
            <person name="Quigley I."/>
            <person name="Heinz S."/>
            <person name="Ogino H."/>
            <person name="Ochi H."/>
            <person name="Hellsten U."/>
            <person name="Lyons J.B."/>
            <person name="Simakov O."/>
            <person name="Putnam N."/>
            <person name="Stites J."/>
            <person name="Kuroki Y."/>
            <person name="Tanaka T."/>
            <person name="Michiue T."/>
            <person name="Watanabe M."/>
            <person name="Bogdanovic O."/>
            <person name="Lister R."/>
            <person name="Georgiou G."/>
            <person name="Paranjpe S.S."/>
            <person name="van Kruijsbergen I."/>
            <person name="Shu S."/>
            <person name="Carlson J."/>
            <person name="Kinoshita T."/>
            <person name="Ohta Y."/>
            <person name="Mawaribuchi S."/>
            <person name="Jenkins J."/>
            <person name="Grimwood J."/>
            <person name="Schmutz J."/>
            <person name="Mitros T."/>
            <person name="Mozaffari S.V."/>
            <person name="Suzuki Y."/>
            <person name="Haramoto Y."/>
            <person name="Yamamoto T.S."/>
            <person name="Takagi C."/>
            <person name="Heald R."/>
            <person name="Miller K."/>
            <person name="Haudenschild C."/>
            <person name="Kitzman J."/>
            <person name="Nakayama T."/>
            <person name="Izutsu Y."/>
            <person name="Robert J."/>
            <person name="Fortriede J."/>
            <person name="Burns K."/>
            <person name="Lotay V."/>
            <person name="Karimi K."/>
            <person name="Yasuoka Y."/>
            <person name="Dichmann D.S."/>
            <person name="Flajnik M.F."/>
            <person name="Houston D.W."/>
            <person name="Shendure J."/>
            <person name="DuPasquier L."/>
            <person name="Vize P.D."/>
            <person name="Zorn A.M."/>
            <person name="Ito M."/>
            <person name="Marcotte E.M."/>
            <person name="Wallingford J.B."/>
            <person name="Ito Y."/>
            <person name="Asashima M."/>
            <person name="Ueno N."/>
            <person name="Matsuda Y."/>
            <person name="Veenstra G.J."/>
            <person name="Fujiyama A."/>
            <person name="Harland R.M."/>
            <person name="Taira M."/>
            <person name="Rokhsar D.S."/>
        </authorList>
    </citation>
    <scope>NUCLEOTIDE SEQUENCE [LARGE SCALE GENOMIC DNA]</scope>
    <source>
        <strain evidence="2">J</strain>
    </source>
</reference>
<sequence length="68" mass="7532">MEQKRGKSPSLPVGRMTSPWPFEIGVECLLSCTNGGFIVTWLNLCRLSNSVPLSVRDKKSAKSHGRSR</sequence>
<dbReference type="EMBL" id="CM004472">
    <property type="protein sequence ID" value="OCT85809.1"/>
    <property type="molecule type" value="Genomic_DNA"/>
</dbReference>